<name>A0ABS4P820_9GAMM</name>
<protein>
    <submittedName>
        <fullName evidence="1">Uncharacterized protein</fullName>
    </submittedName>
</protein>
<reference evidence="1 2" key="1">
    <citation type="submission" date="2021-03" db="EMBL/GenBank/DDBJ databases">
        <authorList>
            <person name="D'Agostino P."/>
            <person name="Huntemann M."/>
            <person name="Clum A."/>
            <person name="Spunde A."/>
            <person name="Palaniappan K."/>
            <person name="Ritter S."/>
            <person name="Mikhailova N."/>
            <person name="Chen I.-M."/>
            <person name="Stamatis D."/>
            <person name="Reddy T."/>
            <person name="O'Malley R."/>
            <person name="Daum C."/>
            <person name="Shapiro N."/>
            <person name="Ivanova N."/>
            <person name="Kyrpides N."/>
            <person name="Woyke T."/>
        </authorList>
    </citation>
    <scope>NUCLEOTIDE SEQUENCE [LARGE SCALE GENOMIC DNA]</scope>
    <source>
        <strain evidence="1 2">WS4403</strain>
    </source>
</reference>
<proteinExistence type="predicted"/>
<evidence type="ECO:0000313" key="1">
    <source>
        <dbReference type="EMBL" id="MBP2168774.1"/>
    </source>
</evidence>
<comment type="caution">
    <text evidence="1">The sequence shown here is derived from an EMBL/GenBank/DDBJ whole genome shotgun (WGS) entry which is preliminary data.</text>
</comment>
<accession>A0ABS4P820</accession>
<sequence>MANRKAWGLIKPSIFYLCLNLITLNKLTRITGALIIPTRQLASISEISKSDEANKHKTSKWPGFICENSKHLTLQETQLRKDYILSTINGGH</sequence>
<dbReference type="Proteomes" id="UP001195624">
    <property type="component" value="Unassembled WGS sequence"/>
</dbReference>
<reference evidence="2" key="2">
    <citation type="submission" date="2023-07" db="EMBL/GenBank/DDBJ databases">
        <title>Genome mining of underrepresented organisms for secondary metabolites.</title>
        <authorList>
            <person name="D'Agostino P.M."/>
        </authorList>
    </citation>
    <scope>NUCLEOTIDE SEQUENCE [LARGE SCALE GENOMIC DNA]</scope>
    <source>
        <strain evidence="2">WS4403</strain>
    </source>
</reference>
<organism evidence="1 2">
    <name type="scientific">Winslowiella toletana</name>
    <dbReference type="NCBI Taxonomy" id="92490"/>
    <lineage>
        <taxon>Bacteria</taxon>
        <taxon>Pseudomonadati</taxon>
        <taxon>Pseudomonadota</taxon>
        <taxon>Gammaproteobacteria</taxon>
        <taxon>Enterobacterales</taxon>
        <taxon>Erwiniaceae</taxon>
        <taxon>Winslowiella</taxon>
    </lineage>
</organism>
<evidence type="ECO:0000313" key="2">
    <source>
        <dbReference type="Proteomes" id="UP001195624"/>
    </source>
</evidence>
<dbReference type="EMBL" id="JAGGMQ010000001">
    <property type="protein sequence ID" value="MBP2168774.1"/>
    <property type="molecule type" value="Genomic_DNA"/>
</dbReference>
<gene>
    <name evidence="1" type="ORF">J2125_001966</name>
</gene>
<keyword evidence="2" id="KW-1185">Reference proteome</keyword>